<gene>
    <name evidence="1" type="ORF">RRG08_046828</name>
</gene>
<evidence type="ECO:0000313" key="1">
    <source>
        <dbReference type="EMBL" id="KAK3772242.1"/>
    </source>
</evidence>
<dbReference type="EMBL" id="JAWDGP010003645">
    <property type="protein sequence ID" value="KAK3772242.1"/>
    <property type="molecule type" value="Genomic_DNA"/>
</dbReference>
<keyword evidence="2" id="KW-1185">Reference proteome</keyword>
<sequence>METLVNARIPLDLFRARANSGHPNSFRDQTNAGPDHILLGGTRPVGQTVKLCGDFPTIITSPSPGD</sequence>
<evidence type="ECO:0000313" key="2">
    <source>
        <dbReference type="Proteomes" id="UP001283361"/>
    </source>
</evidence>
<organism evidence="1 2">
    <name type="scientific">Elysia crispata</name>
    <name type="common">lettuce slug</name>
    <dbReference type="NCBI Taxonomy" id="231223"/>
    <lineage>
        <taxon>Eukaryota</taxon>
        <taxon>Metazoa</taxon>
        <taxon>Spiralia</taxon>
        <taxon>Lophotrochozoa</taxon>
        <taxon>Mollusca</taxon>
        <taxon>Gastropoda</taxon>
        <taxon>Heterobranchia</taxon>
        <taxon>Euthyneura</taxon>
        <taxon>Panpulmonata</taxon>
        <taxon>Sacoglossa</taxon>
        <taxon>Placobranchoidea</taxon>
        <taxon>Plakobranchidae</taxon>
        <taxon>Elysia</taxon>
    </lineage>
</organism>
<dbReference type="AlphaFoldDB" id="A0AAE0ZPJ9"/>
<reference evidence="1" key="1">
    <citation type="journal article" date="2023" name="G3 (Bethesda)">
        <title>A reference genome for the long-term kleptoplast-retaining sea slug Elysia crispata morphotype clarki.</title>
        <authorList>
            <person name="Eastman K.E."/>
            <person name="Pendleton A.L."/>
            <person name="Shaikh M.A."/>
            <person name="Suttiyut T."/>
            <person name="Ogas R."/>
            <person name="Tomko P."/>
            <person name="Gavelis G."/>
            <person name="Widhalm J.R."/>
            <person name="Wisecaver J.H."/>
        </authorList>
    </citation>
    <scope>NUCLEOTIDE SEQUENCE</scope>
    <source>
        <strain evidence="1">ECLA1</strain>
    </source>
</reference>
<name>A0AAE0ZPJ9_9GAST</name>
<accession>A0AAE0ZPJ9</accession>
<protein>
    <submittedName>
        <fullName evidence="1">Uncharacterized protein</fullName>
    </submittedName>
</protein>
<comment type="caution">
    <text evidence="1">The sequence shown here is derived from an EMBL/GenBank/DDBJ whole genome shotgun (WGS) entry which is preliminary data.</text>
</comment>
<dbReference type="Proteomes" id="UP001283361">
    <property type="component" value="Unassembled WGS sequence"/>
</dbReference>
<proteinExistence type="predicted"/>